<evidence type="ECO:0000256" key="8">
    <source>
        <dbReference type="ARBA" id="ARBA00022960"/>
    </source>
</evidence>
<evidence type="ECO:0000256" key="3">
    <source>
        <dbReference type="ARBA" id="ARBA00022490"/>
    </source>
</evidence>
<proteinExistence type="inferred from homology"/>
<comment type="caution">
    <text evidence="17">The sequence shown here is derived from an EMBL/GenBank/DDBJ whole genome shotgun (WGS) entry which is preliminary data.</text>
</comment>
<dbReference type="InterPro" id="IPR005761">
    <property type="entry name" value="UDP-N-AcMur-Glu-dNH2Pim_ligase"/>
</dbReference>
<dbReference type="Gene3D" id="3.90.190.20">
    <property type="entry name" value="Mur ligase, C-terminal domain"/>
    <property type="match status" value="1"/>
</dbReference>
<keyword evidence="6 12" id="KW-0547">Nucleotide-binding</keyword>
<dbReference type="InterPro" id="IPR036565">
    <property type="entry name" value="Mur-like_cat_sf"/>
</dbReference>
<dbReference type="NCBIfam" id="TIGR01085">
    <property type="entry name" value="murE"/>
    <property type="match status" value="1"/>
</dbReference>
<feature type="domain" description="Mur ligase N-terminal catalytic" evidence="14">
    <location>
        <begin position="28"/>
        <end position="71"/>
    </location>
</feature>
<comment type="caution">
    <text evidence="12">Lacks conserved residue(s) required for the propagation of feature annotation.</text>
</comment>
<evidence type="ECO:0000256" key="10">
    <source>
        <dbReference type="ARBA" id="ARBA00023306"/>
    </source>
</evidence>
<dbReference type="NCBIfam" id="NF001126">
    <property type="entry name" value="PRK00139.1-4"/>
    <property type="match status" value="1"/>
</dbReference>
<keyword evidence="7 12" id="KW-0067">ATP-binding</keyword>
<keyword evidence="3 12" id="KW-0963">Cytoplasm</keyword>
<evidence type="ECO:0000256" key="11">
    <source>
        <dbReference type="ARBA" id="ARBA00023316"/>
    </source>
</evidence>
<evidence type="ECO:0000256" key="7">
    <source>
        <dbReference type="ARBA" id="ARBA00022840"/>
    </source>
</evidence>
<evidence type="ECO:0000256" key="6">
    <source>
        <dbReference type="ARBA" id="ARBA00022741"/>
    </source>
</evidence>
<dbReference type="InterPro" id="IPR018109">
    <property type="entry name" value="Folylpolyglutamate_synth_CS"/>
</dbReference>
<comment type="PTM">
    <text evidence="12">Carboxylation is probably crucial for Mg(2+) binding and, consequently, for the gamma-phosphate positioning of ATP.</text>
</comment>
<dbReference type="Pfam" id="PF02875">
    <property type="entry name" value="Mur_ligase_C"/>
    <property type="match status" value="1"/>
</dbReference>
<dbReference type="InterPro" id="IPR004101">
    <property type="entry name" value="Mur_ligase_C"/>
</dbReference>
<dbReference type="PANTHER" id="PTHR23135">
    <property type="entry name" value="MUR LIGASE FAMILY MEMBER"/>
    <property type="match status" value="1"/>
</dbReference>
<feature type="domain" description="Mur ligase central" evidence="16">
    <location>
        <begin position="110"/>
        <end position="309"/>
    </location>
</feature>
<comment type="subcellular location">
    <subcellularLocation>
        <location evidence="12 13">Cytoplasm</location>
    </subcellularLocation>
</comment>
<feature type="binding site" evidence="12">
    <location>
        <position position="184"/>
    </location>
    <ligand>
        <name>UDP-N-acetyl-alpha-D-muramoyl-L-alanyl-D-glutamate</name>
        <dbReference type="ChEBI" id="CHEBI:83900"/>
    </ligand>
</feature>
<keyword evidence="10 12" id="KW-0131">Cell cycle</keyword>
<comment type="similarity">
    <text evidence="2 12">Belongs to the MurCDEF family. MurE subfamily.</text>
</comment>
<dbReference type="PROSITE" id="PS01011">
    <property type="entry name" value="FOLYLPOLYGLU_SYNT_1"/>
    <property type="match status" value="1"/>
</dbReference>
<dbReference type="EC" id="6.3.2.-" evidence="12"/>
<dbReference type="InterPro" id="IPR035911">
    <property type="entry name" value="MurE/MurF_N"/>
</dbReference>
<dbReference type="InterPro" id="IPR000713">
    <property type="entry name" value="Mur_ligase_N"/>
</dbReference>
<dbReference type="Gene3D" id="3.40.1190.10">
    <property type="entry name" value="Mur-like, catalytic domain"/>
    <property type="match status" value="1"/>
</dbReference>
<evidence type="ECO:0000313" key="18">
    <source>
        <dbReference type="Proteomes" id="UP000196594"/>
    </source>
</evidence>
<feature type="binding site" evidence="12">
    <location>
        <begin position="112"/>
        <end position="118"/>
    </location>
    <ligand>
        <name>ATP</name>
        <dbReference type="ChEBI" id="CHEBI:30616"/>
    </ligand>
</feature>
<dbReference type="InterPro" id="IPR013221">
    <property type="entry name" value="Mur_ligase_cen"/>
</dbReference>
<dbReference type="HAMAP" id="MF_00208">
    <property type="entry name" value="MurE"/>
    <property type="match status" value="1"/>
</dbReference>
<keyword evidence="9 12" id="KW-0573">Peptidoglycan synthesis</keyword>
<keyword evidence="5 12" id="KW-0132">Cell division</keyword>
<comment type="pathway">
    <text evidence="1 12 13">Cell wall biogenesis; peptidoglycan biosynthesis.</text>
</comment>
<dbReference type="SUPFAM" id="SSF53623">
    <property type="entry name" value="MurD-like peptide ligases, catalytic domain"/>
    <property type="match status" value="1"/>
</dbReference>
<organism evidence="17 18">
    <name type="scientific">Solibacillus kalamii</name>
    <dbReference type="NCBI Taxonomy" id="1748298"/>
    <lineage>
        <taxon>Bacteria</taxon>
        <taxon>Bacillati</taxon>
        <taxon>Bacillota</taxon>
        <taxon>Bacilli</taxon>
        <taxon>Bacillales</taxon>
        <taxon>Caryophanaceae</taxon>
        <taxon>Solibacillus</taxon>
    </lineage>
</organism>
<dbReference type="SUPFAM" id="SSF63418">
    <property type="entry name" value="MurE/MurF N-terminal domain"/>
    <property type="match status" value="1"/>
</dbReference>
<protein>
    <recommendedName>
        <fullName evidence="12">UDP-N-acetylmuramyl-tripeptide synthetase</fullName>
        <ecNumber evidence="12">6.3.2.-</ecNumber>
    </recommendedName>
    <alternativeName>
        <fullName evidence="12">UDP-MurNAc-tripeptide synthetase</fullName>
    </alternativeName>
</protein>
<evidence type="ECO:0000259" key="14">
    <source>
        <dbReference type="Pfam" id="PF01225"/>
    </source>
</evidence>
<dbReference type="PANTHER" id="PTHR23135:SF4">
    <property type="entry name" value="UDP-N-ACETYLMURAMOYL-L-ALANYL-D-GLUTAMATE--2,6-DIAMINOPIMELATE LIGASE MURE HOMOLOG, CHLOROPLASTIC"/>
    <property type="match status" value="1"/>
</dbReference>
<evidence type="ECO:0000256" key="1">
    <source>
        <dbReference type="ARBA" id="ARBA00004752"/>
    </source>
</evidence>
<feature type="binding site" evidence="12">
    <location>
        <position position="192"/>
    </location>
    <ligand>
        <name>UDP-N-acetyl-alpha-D-muramoyl-L-alanyl-D-glutamate</name>
        <dbReference type="ChEBI" id="CHEBI:83900"/>
    </ligand>
</feature>
<evidence type="ECO:0000256" key="4">
    <source>
        <dbReference type="ARBA" id="ARBA00022598"/>
    </source>
</evidence>
<keyword evidence="11 12" id="KW-0961">Cell wall biogenesis/degradation</keyword>
<comment type="cofactor">
    <cofactor evidence="12">
        <name>Mg(2+)</name>
        <dbReference type="ChEBI" id="CHEBI:18420"/>
    </cofactor>
</comment>
<keyword evidence="4 12" id="KW-0436">Ligase</keyword>
<gene>
    <name evidence="12" type="primary">murE</name>
    <name evidence="17" type="ORF">CBM15_01675</name>
</gene>
<keyword evidence="18" id="KW-1185">Reference proteome</keyword>
<feature type="domain" description="Mur ligase C-terminal" evidence="15">
    <location>
        <begin position="332"/>
        <end position="458"/>
    </location>
</feature>
<evidence type="ECO:0000256" key="13">
    <source>
        <dbReference type="RuleBase" id="RU004135"/>
    </source>
</evidence>
<dbReference type="RefSeq" id="WP_008403433.1">
    <property type="nucleotide sequence ID" value="NZ_JAFBEY010000002.1"/>
</dbReference>
<dbReference type="SUPFAM" id="SSF53244">
    <property type="entry name" value="MurD-like peptide ligases, peptide-binding domain"/>
    <property type="match status" value="1"/>
</dbReference>
<reference evidence="17 18" key="1">
    <citation type="journal article" date="2017" name="Int. J. Syst. Evol. Microbiol.">
        <title>Solibacillus kalamii sp. nov., isolated from a high-efficiency particulate arrestance filter system used in the International Space Station.</title>
        <authorList>
            <person name="Checinska Sielaff A."/>
            <person name="Kumar R.M."/>
            <person name="Pal D."/>
            <person name="Mayilraj S."/>
            <person name="Venkateswaran K."/>
        </authorList>
    </citation>
    <scope>NUCLEOTIDE SEQUENCE [LARGE SCALE GENOMIC DNA]</scope>
    <source>
        <strain evidence="17 18">ISSFR-015</strain>
    </source>
</reference>
<dbReference type="Gene3D" id="3.40.1390.10">
    <property type="entry name" value="MurE/MurF, N-terminal domain"/>
    <property type="match status" value="1"/>
</dbReference>
<evidence type="ECO:0000256" key="12">
    <source>
        <dbReference type="HAMAP-Rule" id="MF_00208"/>
    </source>
</evidence>
<accession>A0ABX3ZLG4</accession>
<sequence length="493" mass="55348">MQIGELIKDWPCTMKGSIRVEIKRVEDDANLILPGDAFIARKGNNSSGISYIDSALEKGAAAIVVDDENYFNEADLPVPIIWVPNCLSFIAYASAKIYNFPAEALTVIAVTGTNGKTTVTHFIGQILNQLDKRAMVIGTNGVFIDREKCYPEMEALTTLQAKNIQFLFKEAIRLDVPYVVLEASSIGLEKHRLDHCDIDIGIFLNVTEDHIEDHGSFERYKLSKQILSTLAKKNIINSDDSVCRSIGLATKGKRIFFGKGSHVDYFFQTLVDGPASTTCCIQHKKEKHIVNIPLVGDYQCSNVLAAISCIAQLDFPLSDICNTIGNLVLPEGRFEHVENQLGLSIVVDYAHTPDAMKMILQTLKKHTKRRLIVMFSCGGNRDKAKRPKMGMIASIYADYIILTTDNARNENPQQINKQIREGFSSTQEYIECLNRKEAIEHALNYAEKGDTIVLLGKGHEKTQQIGDKQKYFSDLVFVREMIRQLEKRRLNNH</sequence>
<evidence type="ECO:0000313" key="17">
    <source>
        <dbReference type="EMBL" id="OUZ40601.1"/>
    </source>
</evidence>
<keyword evidence="12" id="KW-0460">Magnesium</keyword>
<feature type="modified residue" description="N6-carboxylysine" evidence="12">
    <location>
        <position position="224"/>
    </location>
</feature>
<feature type="binding site" evidence="12">
    <location>
        <begin position="157"/>
        <end position="158"/>
    </location>
    <ligand>
        <name>UDP-N-acetyl-alpha-D-muramoyl-L-alanyl-D-glutamate</name>
        <dbReference type="ChEBI" id="CHEBI:83900"/>
    </ligand>
</feature>
<evidence type="ECO:0000259" key="16">
    <source>
        <dbReference type="Pfam" id="PF08245"/>
    </source>
</evidence>
<dbReference type="Proteomes" id="UP000196594">
    <property type="component" value="Unassembled WGS sequence"/>
</dbReference>
<keyword evidence="8 12" id="KW-0133">Cell shape</keyword>
<comment type="function">
    <text evidence="12">Catalyzes the addition of an amino acid to the nucleotide precursor UDP-N-acetylmuramoyl-L-alanyl-D-glutamate (UMAG) in the biosynthesis of bacterial cell-wall peptidoglycan.</text>
</comment>
<dbReference type="InterPro" id="IPR036615">
    <property type="entry name" value="Mur_ligase_C_dom_sf"/>
</dbReference>
<dbReference type="Pfam" id="PF08245">
    <property type="entry name" value="Mur_ligase_M"/>
    <property type="match status" value="1"/>
</dbReference>
<dbReference type="GO" id="GO:0016874">
    <property type="term" value="F:ligase activity"/>
    <property type="evidence" value="ECO:0007669"/>
    <property type="project" value="UniProtKB-KW"/>
</dbReference>
<dbReference type="EMBL" id="NHNT01000001">
    <property type="protein sequence ID" value="OUZ40601.1"/>
    <property type="molecule type" value="Genomic_DNA"/>
</dbReference>
<evidence type="ECO:0000259" key="15">
    <source>
        <dbReference type="Pfam" id="PF02875"/>
    </source>
</evidence>
<dbReference type="Pfam" id="PF01225">
    <property type="entry name" value="Mur_ligase"/>
    <property type="match status" value="1"/>
</dbReference>
<evidence type="ECO:0000256" key="2">
    <source>
        <dbReference type="ARBA" id="ARBA00005898"/>
    </source>
</evidence>
<name>A0ABX3ZLG4_9BACL</name>
<evidence type="ECO:0000256" key="5">
    <source>
        <dbReference type="ARBA" id="ARBA00022618"/>
    </source>
</evidence>
<evidence type="ECO:0000256" key="9">
    <source>
        <dbReference type="ARBA" id="ARBA00022984"/>
    </source>
</evidence>